<feature type="compositionally biased region" description="Polar residues" evidence="9">
    <location>
        <begin position="146"/>
        <end position="156"/>
    </location>
</feature>
<keyword evidence="6" id="KW-0904">Protein phosphatase</keyword>
<evidence type="ECO:0000256" key="7">
    <source>
        <dbReference type="ARBA" id="ARBA00047761"/>
    </source>
</evidence>
<feature type="domain" description="FCP1 homology" evidence="10">
    <location>
        <begin position="360"/>
        <end position="503"/>
    </location>
</feature>
<organism evidence="11 12">
    <name type="scientific">Malassezia yamatoensis</name>
    <dbReference type="NCBI Taxonomy" id="253288"/>
    <lineage>
        <taxon>Eukaryota</taxon>
        <taxon>Fungi</taxon>
        <taxon>Dikarya</taxon>
        <taxon>Basidiomycota</taxon>
        <taxon>Ustilaginomycotina</taxon>
        <taxon>Malasseziomycetes</taxon>
        <taxon>Malasseziales</taxon>
        <taxon>Malasseziaceae</taxon>
        <taxon>Malassezia</taxon>
    </lineage>
</organism>
<evidence type="ECO:0000256" key="1">
    <source>
        <dbReference type="ARBA" id="ARBA00001946"/>
    </source>
</evidence>
<dbReference type="EC" id="3.1.3.16" evidence="2"/>
<dbReference type="Gene3D" id="3.40.50.1000">
    <property type="entry name" value="HAD superfamily/HAD-like"/>
    <property type="match status" value="1"/>
</dbReference>
<comment type="cofactor">
    <cofactor evidence="1">
        <name>Mg(2+)</name>
        <dbReference type="ChEBI" id="CHEBI:18420"/>
    </cofactor>
</comment>
<feature type="compositionally biased region" description="Low complexity" evidence="9">
    <location>
        <begin position="134"/>
        <end position="145"/>
    </location>
</feature>
<dbReference type="InterPro" id="IPR004274">
    <property type="entry name" value="FCP1_dom"/>
</dbReference>
<evidence type="ECO:0000256" key="6">
    <source>
        <dbReference type="ARBA" id="ARBA00022912"/>
    </source>
</evidence>
<comment type="catalytic activity">
    <reaction evidence="8">
        <text>O-phospho-L-threonyl-[protein] + H2O = L-threonyl-[protein] + phosphate</text>
        <dbReference type="Rhea" id="RHEA:47004"/>
        <dbReference type="Rhea" id="RHEA-COMP:11060"/>
        <dbReference type="Rhea" id="RHEA-COMP:11605"/>
        <dbReference type="ChEBI" id="CHEBI:15377"/>
        <dbReference type="ChEBI" id="CHEBI:30013"/>
        <dbReference type="ChEBI" id="CHEBI:43474"/>
        <dbReference type="ChEBI" id="CHEBI:61977"/>
        <dbReference type="EC" id="3.1.3.16"/>
    </reaction>
</comment>
<feature type="region of interest" description="Disordered" evidence="9">
    <location>
        <begin position="193"/>
        <end position="299"/>
    </location>
</feature>
<feature type="region of interest" description="Disordered" evidence="9">
    <location>
        <begin position="72"/>
        <end position="181"/>
    </location>
</feature>
<evidence type="ECO:0000256" key="4">
    <source>
        <dbReference type="ARBA" id="ARBA00022801"/>
    </source>
</evidence>
<feature type="compositionally biased region" description="Polar residues" evidence="9">
    <location>
        <begin position="247"/>
        <end position="259"/>
    </location>
</feature>
<evidence type="ECO:0000256" key="2">
    <source>
        <dbReference type="ARBA" id="ARBA00013081"/>
    </source>
</evidence>
<evidence type="ECO:0000256" key="9">
    <source>
        <dbReference type="SAM" id="MobiDB-lite"/>
    </source>
</evidence>
<evidence type="ECO:0000256" key="5">
    <source>
        <dbReference type="ARBA" id="ARBA00022842"/>
    </source>
</evidence>
<keyword evidence="5" id="KW-0460">Magnesium</keyword>
<gene>
    <name evidence="11" type="ORF">MYAM1_001890</name>
</gene>
<reference evidence="11 12" key="1">
    <citation type="submission" date="2023-03" db="EMBL/GenBank/DDBJ databases">
        <title>Mating type loci evolution in Malassezia.</title>
        <authorList>
            <person name="Coelho M.A."/>
        </authorList>
    </citation>
    <scope>NUCLEOTIDE SEQUENCE [LARGE SCALE GENOMIC DNA]</scope>
    <source>
        <strain evidence="11 12">CBS 9725</strain>
    </source>
</reference>
<sequence>MATPSSHGHYDRQVTLSPDPSSASSQWTFTRGSNQAARPVKGAAQANIALGTPFRSSDHAAQYGDAVAIRSPVLQPEVDQNSSKVDMYASSRPHPSFEPAQGYEYQDQQRSTSNSSQMMKDSTMNTAYLSAPASKQSTKLTQSTSNNDMNHTSASPARTEEAAVKSTSQSKTPKQTAKPKGFRKVLAVFTCSSSSSTQDAARDMPSSSPSNPNLAATQPPRSPSVGTSSDNASRPRPAEPQLAPNFAPNSFSNTANSSAVPLDSAPSMKEETNLPSRDSVIGPPSTAAHTDEPDEYGGGIIASVGQATGLPLLYDSDMISEQDLFAEEQRLISQGGTGILVDEYGHPRPLLPQAQGLLASRKCLVLDLDETLVHSSFKAVPNADFIVPVEIDNVVHNVHVIKRPGVDEFLRHMGQLYEVVIFTASLNKYADPVIDILDTHRAVHHRLFRESCYNHHGNYVKDLSQLGRPLHDTIILDNSPTSYIFHPANAVPVSSWFNDPHDTELTDLSPFLQDLVDVDDIRIVLDGFIHSS</sequence>
<dbReference type="GO" id="GO:0004722">
    <property type="term" value="F:protein serine/threonine phosphatase activity"/>
    <property type="evidence" value="ECO:0007669"/>
    <property type="project" value="UniProtKB-EC"/>
</dbReference>
<keyword evidence="3" id="KW-0479">Metal-binding</keyword>
<dbReference type="InterPro" id="IPR050365">
    <property type="entry name" value="TIM50"/>
</dbReference>
<protein>
    <recommendedName>
        <fullName evidence="2">protein-serine/threonine phosphatase</fullName>
        <ecNumber evidence="2">3.1.3.16</ecNumber>
    </recommendedName>
</protein>
<dbReference type="EMBL" id="CP119944">
    <property type="protein sequence ID" value="WFC99148.1"/>
    <property type="molecule type" value="Genomic_DNA"/>
</dbReference>
<dbReference type="InterPro" id="IPR023214">
    <property type="entry name" value="HAD_sf"/>
</dbReference>
<evidence type="ECO:0000256" key="3">
    <source>
        <dbReference type="ARBA" id="ARBA00022723"/>
    </source>
</evidence>
<keyword evidence="4 11" id="KW-0378">Hydrolase</keyword>
<feature type="region of interest" description="Disordered" evidence="9">
    <location>
        <begin position="1"/>
        <end position="41"/>
    </location>
</feature>
<dbReference type="GO" id="GO:0046872">
    <property type="term" value="F:metal ion binding"/>
    <property type="evidence" value="ECO:0007669"/>
    <property type="project" value="UniProtKB-KW"/>
</dbReference>
<dbReference type="Proteomes" id="UP001219567">
    <property type="component" value="Chromosome 2"/>
</dbReference>
<accession>A0AAJ6CHT7</accession>
<proteinExistence type="predicted"/>
<feature type="compositionally biased region" description="Polar residues" evidence="9">
    <location>
        <begin position="165"/>
        <end position="175"/>
    </location>
</feature>
<dbReference type="InterPro" id="IPR011948">
    <property type="entry name" value="Dullard_phosphatase"/>
</dbReference>
<keyword evidence="12" id="KW-1185">Reference proteome</keyword>
<feature type="compositionally biased region" description="Polar residues" evidence="9">
    <location>
        <begin position="106"/>
        <end position="128"/>
    </location>
</feature>
<comment type="catalytic activity">
    <reaction evidence="7">
        <text>O-phospho-L-seryl-[protein] + H2O = L-seryl-[protein] + phosphate</text>
        <dbReference type="Rhea" id="RHEA:20629"/>
        <dbReference type="Rhea" id="RHEA-COMP:9863"/>
        <dbReference type="Rhea" id="RHEA-COMP:11604"/>
        <dbReference type="ChEBI" id="CHEBI:15377"/>
        <dbReference type="ChEBI" id="CHEBI:29999"/>
        <dbReference type="ChEBI" id="CHEBI:43474"/>
        <dbReference type="ChEBI" id="CHEBI:83421"/>
        <dbReference type="EC" id="3.1.3.16"/>
    </reaction>
</comment>
<dbReference type="SMART" id="SM00577">
    <property type="entry name" value="CPDc"/>
    <property type="match status" value="1"/>
</dbReference>
<evidence type="ECO:0000313" key="11">
    <source>
        <dbReference type="EMBL" id="WFC99148.1"/>
    </source>
</evidence>
<dbReference type="InterPro" id="IPR036412">
    <property type="entry name" value="HAD-like_sf"/>
</dbReference>
<dbReference type="Pfam" id="PF03031">
    <property type="entry name" value="NIF"/>
    <property type="match status" value="1"/>
</dbReference>
<dbReference type="SUPFAM" id="SSF56784">
    <property type="entry name" value="HAD-like"/>
    <property type="match status" value="1"/>
</dbReference>
<dbReference type="FunFam" id="3.40.50.1000:FF:000192">
    <property type="entry name" value="CTD small phosphatase-like protein"/>
    <property type="match status" value="1"/>
</dbReference>
<evidence type="ECO:0000256" key="8">
    <source>
        <dbReference type="ARBA" id="ARBA00048336"/>
    </source>
</evidence>
<evidence type="ECO:0000259" key="10">
    <source>
        <dbReference type="SMART" id="SM00577"/>
    </source>
</evidence>
<dbReference type="CDD" id="cd07521">
    <property type="entry name" value="HAD_FCP1-like"/>
    <property type="match status" value="1"/>
</dbReference>
<evidence type="ECO:0000313" key="12">
    <source>
        <dbReference type="Proteomes" id="UP001219567"/>
    </source>
</evidence>
<dbReference type="AlphaFoldDB" id="A0AAJ6CHT7"/>
<name>A0AAJ6CHT7_9BASI</name>
<dbReference type="NCBIfam" id="TIGR02251">
    <property type="entry name" value="HIF-SF_euk"/>
    <property type="match status" value="1"/>
</dbReference>
<dbReference type="PANTHER" id="PTHR12210">
    <property type="entry name" value="DULLARD PROTEIN PHOSPHATASE"/>
    <property type="match status" value="1"/>
</dbReference>
<feature type="compositionally biased region" description="Polar residues" evidence="9">
    <location>
        <begin position="14"/>
        <end position="36"/>
    </location>
</feature>